<keyword evidence="2" id="KW-1185">Reference proteome</keyword>
<organism evidence="1 2">
    <name type="scientific">Salix suchowensis</name>
    <dbReference type="NCBI Taxonomy" id="1278906"/>
    <lineage>
        <taxon>Eukaryota</taxon>
        <taxon>Viridiplantae</taxon>
        <taxon>Streptophyta</taxon>
        <taxon>Embryophyta</taxon>
        <taxon>Tracheophyta</taxon>
        <taxon>Spermatophyta</taxon>
        <taxon>Magnoliopsida</taxon>
        <taxon>eudicotyledons</taxon>
        <taxon>Gunneridae</taxon>
        <taxon>Pentapetalae</taxon>
        <taxon>rosids</taxon>
        <taxon>fabids</taxon>
        <taxon>Malpighiales</taxon>
        <taxon>Salicaceae</taxon>
        <taxon>Saliceae</taxon>
        <taxon>Salix</taxon>
    </lineage>
</organism>
<accession>A0ABQ9AHG4</accession>
<feature type="non-terminal residue" evidence="1">
    <location>
        <position position="48"/>
    </location>
</feature>
<reference evidence="1" key="2">
    <citation type="journal article" date="2023" name="Int. J. Mol. Sci.">
        <title>De Novo Assembly and Annotation of 11 Diverse Shrub Willow (Salix) Genomes Reveals Novel Gene Organization in Sex-Linked Regions.</title>
        <authorList>
            <person name="Hyden B."/>
            <person name="Feng K."/>
            <person name="Yates T.B."/>
            <person name="Jawdy S."/>
            <person name="Cereghino C."/>
            <person name="Smart L.B."/>
            <person name="Muchero W."/>
        </authorList>
    </citation>
    <scope>NUCLEOTIDE SEQUENCE</scope>
    <source>
        <tissue evidence="1">Shoot tip</tissue>
    </source>
</reference>
<proteinExistence type="predicted"/>
<evidence type="ECO:0000313" key="2">
    <source>
        <dbReference type="Proteomes" id="UP001141253"/>
    </source>
</evidence>
<protein>
    <submittedName>
        <fullName evidence="1">Uncharacterized protein</fullName>
    </submittedName>
</protein>
<reference evidence="1" key="1">
    <citation type="submission" date="2022-10" db="EMBL/GenBank/DDBJ databases">
        <authorList>
            <person name="Hyden B.L."/>
            <person name="Feng K."/>
            <person name="Yates T."/>
            <person name="Jawdy S."/>
            <person name="Smart L.B."/>
            <person name="Muchero W."/>
        </authorList>
    </citation>
    <scope>NUCLEOTIDE SEQUENCE</scope>
    <source>
        <tissue evidence="1">Shoot tip</tissue>
    </source>
</reference>
<gene>
    <name evidence="1" type="ORF">OIU77_007788</name>
</gene>
<dbReference type="Proteomes" id="UP001141253">
    <property type="component" value="Chromosome 15W"/>
</dbReference>
<name>A0ABQ9AHG4_9ROSI</name>
<comment type="caution">
    <text evidence="1">The sequence shown here is derived from an EMBL/GenBank/DDBJ whole genome shotgun (WGS) entry which is preliminary data.</text>
</comment>
<evidence type="ECO:0000313" key="1">
    <source>
        <dbReference type="EMBL" id="KAJ6339911.1"/>
    </source>
</evidence>
<sequence>MIGQRLYREIRKTEVKVKAKSRGSQIIPNVTYLWETVATNFEEFQDVS</sequence>
<dbReference type="EMBL" id="JAPFFI010000020">
    <property type="protein sequence ID" value="KAJ6339911.1"/>
    <property type="molecule type" value="Genomic_DNA"/>
</dbReference>